<dbReference type="PANTHER" id="PTHR12599:SF0">
    <property type="entry name" value="PTERIN-4-ALPHA-CARBINOLAMINE DEHYDRATASE"/>
    <property type="match status" value="1"/>
</dbReference>
<protein>
    <recommendedName>
        <fullName evidence="3">4a-hydroxytetrahydrobiopterin dehydratase</fullName>
        <ecNumber evidence="3">4.2.1.96</ecNumber>
    </recommendedName>
</protein>
<dbReference type="Proteomes" id="UP001484239">
    <property type="component" value="Unassembled WGS sequence"/>
</dbReference>
<evidence type="ECO:0000313" key="6">
    <source>
        <dbReference type="Proteomes" id="UP001484239"/>
    </source>
</evidence>
<dbReference type="GO" id="GO:0008124">
    <property type="term" value="F:4-alpha-hydroxytetrahydrobiopterin dehydratase activity"/>
    <property type="evidence" value="ECO:0007669"/>
    <property type="project" value="UniProtKB-EC"/>
</dbReference>
<evidence type="ECO:0000313" key="5">
    <source>
        <dbReference type="EMBL" id="MEK9499678.1"/>
    </source>
</evidence>
<reference evidence="5 6" key="1">
    <citation type="submission" date="2024-02" db="EMBL/GenBank/DDBJ databases">
        <title>A novel Gemmatimonadota bacterium.</title>
        <authorList>
            <person name="Du Z.-J."/>
            <person name="Ye Y.-Q."/>
        </authorList>
    </citation>
    <scope>NUCLEOTIDE SEQUENCE [LARGE SCALE GENOMIC DNA]</scope>
    <source>
        <strain evidence="5 6">DH-20</strain>
    </source>
</reference>
<dbReference type="RefSeq" id="WP_405278352.1">
    <property type="nucleotide sequence ID" value="NZ_CP144380.1"/>
</dbReference>
<dbReference type="EC" id="4.2.1.96" evidence="3"/>
<sequence length="94" mass="10603">MTLDDESLQEWVAEHPGWSTESGVLTKTFAFAAFRDSIVFVNRVATLADQADHHPDIDIRYDRVRIGLVTHDADGITEKDTAMAHRIDYATSNR</sequence>
<accession>A0ABU9E4L5</accession>
<dbReference type="EMBL" id="JBBHLI010000001">
    <property type="protein sequence ID" value="MEK9499678.1"/>
    <property type="molecule type" value="Genomic_DNA"/>
</dbReference>
<name>A0ABU9E4L5_9BACT</name>
<dbReference type="CDD" id="cd00488">
    <property type="entry name" value="PCD_DCoH"/>
    <property type="match status" value="1"/>
</dbReference>
<proteinExistence type="inferred from homology"/>
<evidence type="ECO:0000256" key="2">
    <source>
        <dbReference type="ARBA" id="ARBA00006472"/>
    </source>
</evidence>
<evidence type="ECO:0000256" key="3">
    <source>
        <dbReference type="ARBA" id="ARBA00013252"/>
    </source>
</evidence>
<organism evidence="5 6">
    <name type="scientific">Gaopeijia maritima</name>
    <dbReference type="NCBI Taxonomy" id="3119007"/>
    <lineage>
        <taxon>Bacteria</taxon>
        <taxon>Pseudomonadati</taxon>
        <taxon>Gemmatimonadota</taxon>
        <taxon>Longimicrobiia</taxon>
        <taxon>Gaopeijiales</taxon>
        <taxon>Gaopeijiaceae</taxon>
        <taxon>Gaopeijia</taxon>
    </lineage>
</organism>
<dbReference type="SUPFAM" id="SSF55248">
    <property type="entry name" value="PCD-like"/>
    <property type="match status" value="1"/>
</dbReference>
<comment type="catalytic activity">
    <reaction evidence="1">
        <text>(4aS,6R)-4a-hydroxy-L-erythro-5,6,7,8-tetrahydrobiopterin = (6R)-L-erythro-6,7-dihydrobiopterin + H2O</text>
        <dbReference type="Rhea" id="RHEA:11920"/>
        <dbReference type="ChEBI" id="CHEBI:15377"/>
        <dbReference type="ChEBI" id="CHEBI:15642"/>
        <dbReference type="ChEBI" id="CHEBI:43120"/>
        <dbReference type="EC" id="4.2.1.96"/>
    </reaction>
</comment>
<dbReference type="Pfam" id="PF01329">
    <property type="entry name" value="Pterin_4a"/>
    <property type="match status" value="1"/>
</dbReference>
<dbReference type="NCBIfam" id="NF002017">
    <property type="entry name" value="PRK00823.1-2"/>
    <property type="match status" value="1"/>
</dbReference>
<comment type="similarity">
    <text evidence="2">Belongs to the pterin-4-alpha-carbinolamine dehydratase family.</text>
</comment>
<keyword evidence="6" id="KW-1185">Reference proteome</keyword>
<evidence type="ECO:0000256" key="4">
    <source>
        <dbReference type="ARBA" id="ARBA00023239"/>
    </source>
</evidence>
<dbReference type="Gene3D" id="3.30.1360.20">
    <property type="entry name" value="Transcriptional coactivator/pterin dehydratase"/>
    <property type="match status" value="1"/>
</dbReference>
<keyword evidence="4 5" id="KW-0456">Lyase</keyword>
<comment type="caution">
    <text evidence="5">The sequence shown here is derived from an EMBL/GenBank/DDBJ whole genome shotgun (WGS) entry which is preliminary data.</text>
</comment>
<gene>
    <name evidence="5" type="ORF">WI372_01620</name>
</gene>
<dbReference type="InterPro" id="IPR001533">
    <property type="entry name" value="Pterin_deHydtase"/>
</dbReference>
<evidence type="ECO:0000256" key="1">
    <source>
        <dbReference type="ARBA" id="ARBA00001554"/>
    </source>
</evidence>
<dbReference type="PANTHER" id="PTHR12599">
    <property type="entry name" value="PTERIN-4-ALPHA-CARBINOLAMINE DEHYDRATASE"/>
    <property type="match status" value="1"/>
</dbReference>
<dbReference type="InterPro" id="IPR036428">
    <property type="entry name" value="PCD_sf"/>
</dbReference>